<evidence type="ECO:0000256" key="4">
    <source>
        <dbReference type="SAM" id="MobiDB-lite"/>
    </source>
</evidence>
<gene>
    <name evidence="5" type="ORF">CSSPTR1EN2_LOCUS23180</name>
</gene>
<proteinExistence type="predicted"/>
<dbReference type="PANTHER" id="PTHR33388:SF2">
    <property type="entry name" value="PROTEIN SPOROCYTELESS"/>
    <property type="match status" value="1"/>
</dbReference>
<feature type="compositionally biased region" description="Basic residues" evidence="4">
    <location>
        <begin position="56"/>
        <end position="69"/>
    </location>
</feature>
<protein>
    <submittedName>
        <fullName evidence="5">Uncharacterized protein</fullName>
    </submittedName>
</protein>
<evidence type="ECO:0000313" key="6">
    <source>
        <dbReference type="Proteomes" id="UP001497512"/>
    </source>
</evidence>
<reference evidence="5" key="1">
    <citation type="submission" date="2024-02" db="EMBL/GenBank/DDBJ databases">
        <authorList>
            <consortium name="ELIXIR-Norway"/>
            <consortium name="Elixir Norway"/>
        </authorList>
    </citation>
    <scope>NUCLEOTIDE SEQUENCE</scope>
</reference>
<dbReference type="EMBL" id="OZ019901">
    <property type="protein sequence ID" value="CAK9236780.1"/>
    <property type="molecule type" value="Genomic_DNA"/>
</dbReference>
<evidence type="ECO:0000313" key="5">
    <source>
        <dbReference type="EMBL" id="CAK9236780.1"/>
    </source>
</evidence>
<evidence type="ECO:0000256" key="1">
    <source>
        <dbReference type="ARBA" id="ARBA00022491"/>
    </source>
</evidence>
<keyword evidence="1" id="KW-0678">Repressor</keyword>
<sequence length="554" mass="59848">MATLLTLTPPELVTGEKKKLTMNCIERTGTDKKVDSHKDYHRGRQKGTAVVEGRSSRARKGKNGPKKQPQRGLGVAQLEKLRLQEKMSKQGEAAGLASLQILPPFAFGDHRDKGSSLAHHGSNNGSVHLQSSDKLSDLLATASDKLFLKTIMSLVHDPFNSRPTTKHGHHGPLPSIMLSQHEDSIEPSVSMVMHGCSRQDICKLTSLDQPSSSEGEKSSCTSSCEDTPERVIAPCALACLGSPCTTCANKPVPLFSNVLKTSRINGVESQMLNVKEEKRARKENGTMELDYLLPAKNGFLEAGVPNSSGGVILESMSKDTGEALFTLTSLHCFKSLLGSGNVGASNVDRPKELSSFQSFSSNRQQPTLEKSCGQKRPLHALKESSSKLLHSKSLDLNVPAGENDAGNKDGCSCSVAQAQDGPVGTYYTTGINCCLYPVNSELKLEVNGHQAQCVDDFSKMKQIATFSEGDKEKLRLQMCNTYQGLTTAEGDGPLTFSSRGNMHFGGMVWELPVDSQLSCRLPSFSSCIAADNLPKPSGRVKEEESIDLRLKLAL</sequence>
<dbReference type="Proteomes" id="UP001497512">
    <property type="component" value="Chromosome 9"/>
</dbReference>
<dbReference type="PANTHER" id="PTHR33388">
    <property type="entry name" value="OS01G0212500 PROTEIN"/>
    <property type="match status" value="1"/>
</dbReference>
<name>A0ABP0V2U7_9BRYO</name>
<dbReference type="InterPro" id="IPR040356">
    <property type="entry name" value="SPEAR"/>
</dbReference>
<feature type="region of interest" description="Disordered" evidence="4">
    <location>
        <begin position="32"/>
        <end position="73"/>
    </location>
</feature>
<evidence type="ECO:0000256" key="3">
    <source>
        <dbReference type="ARBA" id="ARBA00023163"/>
    </source>
</evidence>
<evidence type="ECO:0000256" key="2">
    <source>
        <dbReference type="ARBA" id="ARBA00023015"/>
    </source>
</evidence>
<accession>A0ABP0V2U7</accession>
<organism evidence="5 6">
    <name type="scientific">Sphagnum troendelagicum</name>
    <dbReference type="NCBI Taxonomy" id="128251"/>
    <lineage>
        <taxon>Eukaryota</taxon>
        <taxon>Viridiplantae</taxon>
        <taxon>Streptophyta</taxon>
        <taxon>Embryophyta</taxon>
        <taxon>Bryophyta</taxon>
        <taxon>Sphagnophytina</taxon>
        <taxon>Sphagnopsida</taxon>
        <taxon>Sphagnales</taxon>
        <taxon>Sphagnaceae</taxon>
        <taxon>Sphagnum</taxon>
    </lineage>
</organism>
<keyword evidence="3" id="KW-0804">Transcription</keyword>
<keyword evidence="2" id="KW-0805">Transcription regulation</keyword>
<keyword evidence="6" id="KW-1185">Reference proteome</keyword>